<dbReference type="SUPFAM" id="SSF81631">
    <property type="entry name" value="PAP/OAS1 substrate-binding domain"/>
    <property type="match status" value="1"/>
</dbReference>
<evidence type="ECO:0000313" key="9">
    <source>
        <dbReference type="Proteomes" id="UP000243876"/>
    </source>
</evidence>
<dbReference type="GO" id="GO:0003729">
    <property type="term" value="F:mRNA binding"/>
    <property type="evidence" value="ECO:0007669"/>
    <property type="project" value="TreeGrafter"/>
</dbReference>
<feature type="region of interest" description="Disordered" evidence="5">
    <location>
        <begin position="334"/>
        <end position="368"/>
    </location>
</feature>
<dbReference type="EMBL" id="CENE01000008">
    <property type="protein sequence ID" value="CEQ40658.1"/>
    <property type="molecule type" value="Genomic_DNA"/>
</dbReference>
<dbReference type="SUPFAM" id="SSF81301">
    <property type="entry name" value="Nucleotidyltransferase"/>
    <property type="match status" value="1"/>
</dbReference>
<dbReference type="AlphaFoldDB" id="A0A0D6ELS5"/>
<feature type="compositionally biased region" description="Low complexity" evidence="5">
    <location>
        <begin position="662"/>
        <end position="672"/>
    </location>
</feature>
<feature type="non-terminal residue" evidence="8">
    <location>
        <position position="1"/>
    </location>
</feature>
<dbReference type="GO" id="GO:0010605">
    <property type="term" value="P:negative regulation of macromolecule metabolic process"/>
    <property type="evidence" value="ECO:0007669"/>
    <property type="project" value="UniProtKB-ARBA"/>
</dbReference>
<dbReference type="Pfam" id="PF03828">
    <property type="entry name" value="PAP_assoc"/>
    <property type="match status" value="1"/>
</dbReference>
<evidence type="ECO:0000256" key="1">
    <source>
        <dbReference type="ARBA" id="ARBA00008593"/>
    </source>
</evidence>
<feature type="region of interest" description="Disordered" evidence="5">
    <location>
        <begin position="662"/>
        <end position="830"/>
    </location>
</feature>
<keyword evidence="9" id="KW-1185">Reference proteome</keyword>
<dbReference type="Pfam" id="PF22600">
    <property type="entry name" value="MTPAP-like_central"/>
    <property type="match status" value="1"/>
</dbReference>
<accession>A0A0D6ELS5</accession>
<dbReference type="GO" id="GO:0005730">
    <property type="term" value="C:nucleolus"/>
    <property type="evidence" value="ECO:0007669"/>
    <property type="project" value="TreeGrafter"/>
</dbReference>
<evidence type="ECO:0000256" key="4">
    <source>
        <dbReference type="ARBA" id="ARBA00022842"/>
    </source>
</evidence>
<sequence length="848" mass="90470">MSGSGSAGPSGSTSRKLSYHRKRSPSPSSGATASAANSRSATDDDSTPAKSRYERSGVATKLLQTQLKHAAANATASTPAPRAAAAASTPTTDSRIQFEQQEDFISFDLSPSPPPRDARGTPRDAGPGGRGGRKGKRKLADVDDRQEEGTRTLQRREKERSTPWCEEPGVDWNACDTAIGMLNAETKAFVSYISPTPIEHELRMHTIEIIRRTIKSKYANADVQCFGSVGTGLYLPGGDIDLVVLCPSMPAPPLKPSSSLLHRLASLLLTSSIAQPSSLVVIAKARVPIVKFTTRYGGFAVDLSINQKNGVDAAVRVRGLLEDFAFREEGWVEPGSRESSTGLSIKGSSEKGKGKGKEKAAEAPAQEDGAVASVDHGVARSLVLLVKAFLSQRGMNEVFTGGLGSYSIICLVVSFLQLHPKIQSAAIQPARNVGLLFLEFLEYYGKHFNFDEAGITLRGRGGYFNKHDKGWYRPAQPYLLSIEDPNDPQNDVSGGSHNILRVRQTFAGGFDTLSATILHRVSLLASRRNPSVLPLSSSALPNADSDPPSALTQSILGSIVGISSKDVKSREDNVLLWEDGALQSLIERTDANGGTLGKKALKKAQKDEKERQRREKTIAKLERKQEEQQAKEERRAARKEKKKAKVVEPVVDPKAIEEAKAAAASLDGLAGPETDEDSDLVVSRVGSAVDANGEKSDADDDESRYSLGVPAVARKKVNPAPSTSNASGRPIYTHASSDSSDDEEDDDGDVVLGGGGGDFVRFDSTQQDAEDDDDDDDDESTSGSDDDSSAAEVLQTLVPPAKRPRTGENGQTGKKDEMGAAAARKAKAAARMAFWGAKGKKDAGSDSD</sequence>
<feature type="compositionally biased region" description="Basic and acidic residues" evidence="5">
    <location>
        <begin position="138"/>
        <end position="161"/>
    </location>
</feature>
<feature type="compositionally biased region" description="Basic and acidic residues" evidence="5">
    <location>
        <begin position="348"/>
        <end position="361"/>
    </location>
</feature>
<dbReference type="GO" id="GO:0046872">
    <property type="term" value="F:metal ion binding"/>
    <property type="evidence" value="ECO:0007669"/>
    <property type="project" value="UniProtKB-KW"/>
</dbReference>
<dbReference type="GO" id="GO:1990817">
    <property type="term" value="F:poly(A) RNA polymerase activity"/>
    <property type="evidence" value="ECO:0007669"/>
    <property type="project" value="UniProtKB-EC"/>
</dbReference>
<feature type="compositionally biased region" description="Basic and acidic residues" evidence="5">
    <location>
        <begin position="604"/>
        <end position="635"/>
    </location>
</feature>
<comment type="similarity">
    <text evidence="1">Belongs to the DNA polymerase type-B-like family.</text>
</comment>
<feature type="region of interest" description="Disordered" evidence="5">
    <location>
        <begin position="1"/>
        <end position="167"/>
    </location>
</feature>
<dbReference type="Gene3D" id="1.10.1410.10">
    <property type="match status" value="1"/>
</dbReference>
<dbReference type="PANTHER" id="PTHR23092">
    <property type="entry name" value="POLY(A) RNA POLYMERASE"/>
    <property type="match status" value="1"/>
</dbReference>
<gene>
    <name evidence="8" type="primary">SPOSA6832_02303</name>
</gene>
<feature type="compositionally biased region" description="Acidic residues" evidence="5">
    <location>
        <begin position="768"/>
        <end position="789"/>
    </location>
</feature>
<name>A0A0D6ELS5_SPOSA</name>
<feature type="compositionally biased region" description="Low complexity" evidence="5">
    <location>
        <begin position="70"/>
        <end position="92"/>
    </location>
</feature>
<evidence type="ECO:0000256" key="5">
    <source>
        <dbReference type="SAM" id="MobiDB-lite"/>
    </source>
</evidence>
<dbReference type="PANTHER" id="PTHR23092:SF15">
    <property type="entry name" value="INACTIVE NON-CANONICAL POLY(A) RNA POLYMERASE PROTEIN TRF4-2-RELATED"/>
    <property type="match status" value="1"/>
</dbReference>
<dbReference type="OrthoDB" id="273917at2759"/>
<dbReference type="InterPro" id="IPR045862">
    <property type="entry name" value="Trf4-like"/>
</dbReference>
<keyword evidence="4" id="KW-0460">Magnesium</keyword>
<evidence type="ECO:0000313" key="8">
    <source>
        <dbReference type="EMBL" id="CEQ40658.1"/>
    </source>
</evidence>
<feature type="region of interest" description="Disordered" evidence="5">
    <location>
        <begin position="593"/>
        <end position="648"/>
    </location>
</feature>
<dbReference type="InterPro" id="IPR002058">
    <property type="entry name" value="PAP_assoc"/>
</dbReference>
<proteinExistence type="inferred from homology"/>
<dbReference type="GO" id="GO:0043634">
    <property type="term" value="P:polyadenylation-dependent ncRNA catabolic process"/>
    <property type="evidence" value="ECO:0007669"/>
    <property type="project" value="TreeGrafter"/>
</dbReference>
<dbReference type="InterPro" id="IPR054708">
    <property type="entry name" value="MTPAP-like_central"/>
</dbReference>
<evidence type="ECO:0000256" key="2">
    <source>
        <dbReference type="ARBA" id="ARBA00012388"/>
    </source>
</evidence>
<dbReference type="GO" id="GO:0031123">
    <property type="term" value="P:RNA 3'-end processing"/>
    <property type="evidence" value="ECO:0007669"/>
    <property type="project" value="TreeGrafter"/>
</dbReference>
<dbReference type="CDD" id="cd05402">
    <property type="entry name" value="NT_PAP_TUTase"/>
    <property type="match status" value="1"/>
</dbReference>
<organism evidence="8 9">
    <name type="scientific">Sporidiobolus salmonicolor</name>
    <name type="common">Yeast-like fungus</name>
    <name type="synonym">Sporobolomyces salmonicolor</name>
    <dbReference type="NCBI Taxonomy" id="5005"/>
    <lineage>
        <taxon>Eukaryota</taxon>
        <taxon>Fungi</taxon>
        <taxon>Dikarya</taxon>
        <taxon>Basidiomycota</taxon>
        <taxon>Pucciniomycotina</taxon>
        <taxon>Microbotryomycetes</taxon>
        <taxon>Sporidiobolales</taxon>
        <taxon>Sporidiobolaceae</taxon>
        <taxon>Sporobolomyces</taxon>
    </lineage>
</organism>
<evidence type="ECO:0000259" key="6">
    <source>
        <dbReference type="Pfam" id="PF03828"/>
    </source>
</evidence>
<evidence type="ECO:0000259" key="7">
    <source>
        <dbReference type="Pfam" id="PF22600"/>
    </source>
</evidence>
<evidence type="ECO:0000256" key="3">
    <source>
        <dbReference type="ARBA" id="ARBA00022723"/>
    </source>
</evidence>
<keyword evidence="3" id="KW-0479">Metal-binding</keyword>
<dbReference type="Gene3D" id="3.30.460.10">
    <property type="entry name" value="Beta Polymerase, domain 2"/>
    <property type="match status" value="1"/>
</dbReference>
<dbReference type="GO" id="GO:0031499">
    <property type="term" value="C:TRAMP complex"/>
    <property type="evidence" value="ECO:0007669"/>
    <property type="project" value="TreeGrafter"/>
</dbReference>
<feature type="domain" description="Poly(A) RNA polymerase mitochondrial-like central palm" evidence="7">
    <location>
        <begin position="182"/>
        <end position="312"/>
    </location>
</feature>
<reference evidence="9" key="1">
    <citation type="submission" date="2015-02" db="EMBL/GenBank/DDBJ databases">
        <authorList>
            <person name="Gon?alves P."/>
        </authorList>
    </citation>
    <scope>NUCLEOTIDE SEQUENCE [LARGE SCALE GENOMIC DNA]</scope>
</reference>
<dbReference type="EC" id="2.7.7.19" evidence="2"/>
<dbReference type="Proteomes" id="UP000243876">
    <property type="component" value="Unassembled WGS sequence"/>
</dbReference>
<dbReference type="InterPro" id="IPR043519">
    <property type="entry name" value="NT_sf"/>
</dbReference>
<feature type="compositionally biased region" description="Acidic residues" evidence="5">
    <location>
        <begin position="739"/>
        <end position="749"/>
    </location>
</feature>
<feature type="compositionally biased region" description="Low complexity" evidence="5">
    <location>
        <begin position="25"/>
        <end position="40"/>
    </location>
</feature>
<feature type="domain" description="PAP-associated" evidence="6">
    <location>
        <begin position="432"/>
        <end position="490"/>
    </location>
</feature>
<protein>
    <recommendedName>
        <fullName evidence="2">polynucleotide adenylyltransferase</fullName>
        <ecNumber evidence="2">2.7.7.19</ecNumber>
    </recommendedName>
</protein>